<comment type="catalytic activity">
    <reaction evidence="11">
        <text>ATP + H2O = ADP + phosphate + H(+)</text>
        <dbReference type="Rhea" id="RHEA:13065"/>
        <dbReference type="ChEBI" id="CHEBI:15377"/>
        <dbReference type="ChEBI" id="CHEBI:15378"/>
        <dbReference type="ChEBI" id="CHEBI:30616"/>
        <dbReference type="ChEBI" id="CHEBI:43474"/>
        <dbReference type="ChEBI" id="CHEBI:456216"/>
        <dbReference type="EC" id="5.6.2.4"/>
    </reaction>
</comment>
<evidence type="ECO:0000256" key="2">
    <source>
        <dbReference type="ARBA" id="ARBA00022741"/>
    </source>
</evidence>
<dbReference type="GO" id="GO:0003677">
    <property type="term" value="F:DNA binding"/>
    <property type="evidence" value="ECO:0007669"/>
    <property type="project" value="UniProtKB-KW"/>
</dbReference>
<dbReference type="Pfam" id="PF00580">
    <property type="entry name" value="UvrD-helicase"/>
    <property type="match status" value="1"/>
</dbReference>
<dbReference type="CDD" id="cd18807">
    <property type="entry name" value="SF1_C_UvrD"/>
    <property type="match status" value="1"/>
</dbReference>
<dbReference type="InterPro" id="IPR014017">
    <property type="entry name" value="DNA_helicase_UvrD-like_C"/>
</dbReference>
<dbReference type="eggNOG" id="COG0210">
    <property type="taxonomic scope" value="Bacteria"/>
</dbReference>
<comment type="caution">
    <text evidence="15">The sequence shown here is derived from an EMBL/GenBank/DDBJ whole genome shotgun (WGS) entry which is preliminary data.</text>
</comment>
<dbReference type="Pfam" id="PF13361">
    <property type="entry name" value="UvrD_C"/>
    <property type="match status" value="1"/>
</dbReference>
<dbReference type="InterPro" id="IPR000212">
    <property type="entry name" value="DNA_helicase_UvrD/REP"/>
</dbReference>
<feature type="binding site" evidence="12">
    <location>
        <begin position="25"/>
        <end position="32"/>
    </location>
    <ligand>
        <name>ATP</name>
        <dbReference type="ChEBI" id="CHEBI:30616"/>
    </ligand>
</feature>
<evidence type="ECO:0000256" key="1">
    <source>
        <dbReference type="ARBA" id="ARBA00009922"/>
    </source>
</evidence>
<comment type="catalytic activity">
    <reaction evidence="8">
        <text>Couples ATP hydrolysis with the unwinding of duplex DNA by translocating in the 3'-5' direction.</text>
        <dbReference type="EC" id="5.6.2.4"/>
    </reaction>
</comment>
<evidence type="ECO:0000256" key="4">
    <source>
        <dbReference type="ARBA" id="ARBA00022806"/>
    </source>
</evidence>
<dbReference type="InterPro" id="IPR013986">
    <property type="entry name" value="DExx_box_DNA_helicase_dom_sf"/>
</dbReference>
<keyword evidence="3 12" id="KW-0378">Hydrolase</keyword>
<dbReference type="RefSeq" id="WP_022636805.1">
    <property type="nucleotide sequence ID" value="NZ_ASJR01000010.1"/>
</dbReference>
<evidence type="ECO:0000313" key="15">
    <source>
        <dbReference type="EMBL" id="ERP31682.1"/>
    </source>
</evidence>
<evidence type="ECO:0000256" key="12">
    <source>
        <dbReference type="PROSITE-ProRule" id="PRU00560"/>
    </source>
</evidence>
<evidence type="ECO:0000256" key="3">
    <source>
        <dbReference type="ARBA" id="ARBA00022801"/>
    </source>
</evidence>
<dbReference type="Gene3D" id="3.40.50.300">
    <property type="entry name" value="P-loop containing nucleotide triphosphate hydrolases"/>
    <property type="match status" value="2"/>
</dbReference>
<keyword evidence="7" id="KW-0413">Isomerase</keyword>
<organism evidence="15 16">
    <name type="scientific">Chitinivibrio alkaliphilus ACht1</name>
    <dbReference type="NCBI Taxonomy" id="1313304"/>
    <lineage>
        <taxon>Bacteria</taxon>
        <taxon>Pseudomonadati</taxon>
        <taxon>Fibrobacterota</taxon>
        <taxon>Chitinivibrionia</taxon>
        <taxon>Chitinivibrionales</taxon>
        <taxon>Chitinivibrionaceae</taxon>
        <taxon>Chitinivibrio</taxon>
    </lineage>
</organism>
<evidence type="ECO:0000313" key="16">
    <source>
        <dbReference type="Proteomes" id="UP000017148"/>
    </source>
</evidence>
<keyword evidence="4 12" id="KW-0347">Helicase</keyword>
<dbReference type="AlphaFoldDB" id="U7D9B3"/>
<dbReference type="Gene3D" id="1.10.10.160">
    <property type="match status" value="1"/>
</dbReference>
<dbReference type="SUPFAM" id="SSF52540">
    <property type="entry name" value="P-loop containing nucleoside triphosphate hydrolases"/>
    <property type="match status" value="1"/>
</dbReference>
<dbReference type="InterPro" id="IPR027417">
    <property type="entry name" value="P-loop_NTPase"/>
</dbReference>
<evidence type="ECO:0000256" key="7">
    <source>
        <dbReference type="ARBA" id="ARBA00023235"/>
    </source>
</evidence>
<dbReference type="PROSITE" id="PS51198">
    <property type="entry name" value="UVRD_HELICASE_ATP_BIND"/>
    <property type="match status" value="1"/>
</dbReference>
<keyword evidence="6" id="KW-0238">DNA-binding</keyword>
<dbReference type="GO" id="GO:0016887">
    <property type="term" value="F:ATP hydrolysis activity"/>
    <property type="evidence" value="ECO:0007669"/>
    <property type="project" value="RHEA"/>
</dbReference>
<keyword evidence="5 12" id="KW-0067">ATP-binding</keyword>
<evidence type="ECO:0000256" key="8">
    <source>
        <dbReference type="ARBA" id="ARBA00034617"/>
    </source>
</evidence>
<name>U7D9B3_9BACT</name>
<accession>U7D9B3</accession>
<comment type="similarity">
    <text evidence="1">Belongs to the helicase family. UvrD subfamily.</text>
</comment>
<dbReference type="PANTHER" id="PTHR11070">
    <property type="entry name" value="UVRD / RECB / PCRA DNA HELICASE FAMILY MEMBER"/>
    <property type="match status" value="1"/>
</dbReference>
<feature type="domain" description="UvrD-like helicase C-terminal" evidence="14">
    <location>
        <begin position="283"/>
        <end position="563"/>
    </location>
</feature>
<keyword evidence="16" id="KW-1185">Reference proteome</keyword>
<gene>
    <name evidence="15" type="ORF">CALK_1340</name>
</gene>
<dbReference type="Proteomes" id="UP000017148">
    <property type="component" value="Unassembled WGS sequence"/>
</dbReference>
<dbReference type="STRING" id="1313304.CALK_1340"/>
<evidence type="ECO:0000256" key="11">
    <source>
        <dbReference type="ARBA" id="ARBA00048988"/>
    </source>
</evidence>
<dbReference type="EC" id="5.6.2.4" evidence="9"/>
<sequence>MDLSGLDTHQKKAVLHTEGPLLVLAGAGSGKTRVLTYRICRIVEKKLAKPEEILALTFTNKAAKEMRTRIGRIVGSTAAHRMTIATFHSLGVRILREYGQYIGLKGDFKILSDHERIAQLKKAMRHSGKTIARGKPQDYGVAISLAKNDHLHAHTFDALTPEERKTAKVYTNYTKLLQKQQTVDFDDLLLLPLRLFHEHPHVRDAFRQRYRYISIDEFQDTNTVQMKLARIMAEPHGNIMAVGDDDQGIYSWRGAKITNILRFPYLFAGCNTIYLTTNYRSSEEIVQGAQGVVQKNRERKAKTIISHRGSHDPIVTYRGDDEDDEVQWVVDQVYEFHRTGQYCYDQQALLFRTNAHMRRFEEELRLRRIPYHIHGGTSFFDRKEVKDILAYLHFFNNQEDELSLQRVLKVPDRGISAASLKAAEELCIERSCSLWETFLRPRDIHGLQGMQCEKIGEFASFAQPYITAFQKGENLAGLLDKLLNHIQYRETVRKIYGKEKSLEPRLANIDELCHAMDQYVYTAKKKGSSPTLGEFLQHFTIIKGQETDQGSGLTLLTLHKSKGLEFPVVFMVLLDDAVIPSPKALEGGGLEEERRLFYVGMTRAMEKLFLTYPKSKVFRNKSLEVRESRFIHEIPLEYLDAPPGEKEEEEFQEFSQNFFKEMQEKFSTP</sequence>
<dbReference type="GO" id="GO:0005829">
    <property type="term" value="C:cytosol"/>
    <property type="evidence" value="ECO:0007669"/>
    <property type="project" value="TreeGrafter"/>
</dbReference>
<evidence type="ECO:0000256" key="5">
    <source>
        <dbReference type="ARBA" id="ARBA00022840"/>
    </source>
</evidence>
<keyword evidence="2 12" id="KW-0547">Nucleotide-binding</keyword>
<dbReference type="EMBL" id="ASJR01000010">
    <property type="protein sequence ID" value="ERP31682.1"/>
    <property type="molecule type" value="Genomic_DNA"/>
</dbReference>
<dbReference type="Gene3D" id="1.10.486.10">
    <property type="entry name" value="PCRA, domain 4"/>
    <property type="match status" value="1"/>
</dbReference>
<evidence type="ECO:0000259" key="14">
    <source>
        <dbReference type="PROSITE" id="PS51217"/>
    </source>
</evidence>
<dbReference type="CDD" id="cd17932">
    <property type="entry name" value="DEXQc_UvrD"/>
    <property type="match status" value="1"/>
</dbReference>
<evidence type="ECO:0000256" key="6">
    <source>
        <dbReference type="ARBA" id="ARBA00023125"/>
    </source>
</evidence>
<feature type="domain" description="UvrD-like helicase ATP-binding" evidence="13">
    <location>
        <begin position="4"/>
        <end position="282"/>
    </location>
</feature>
<dbReference type="GO" id="GO:0000725">
    <property type="term" value="P:recombinational repair"/>
    <property type="evidence" value="ECO:0007669"/>
    <property type="project" value="TreeGrafter"/>
</dbReference>
<dbReference type="PATRIC" id="fig|1313304.3.peg.1277"/>
<dbReference type="GO" id="GO:0043138">
    <property type="term" value="F:3'-5' DNA helicase activity"/>
    <property type="evidence" value="ECO:0007669"/>
    <property type="project" value="UniProtKB-EC"/>
</dbReference>
<dbReference type="PROSITE" id="PS51217">
    <property type="entry name" value="UVRD_HELICASE_CTER"/>
    <property type="match status" value="1"/>
</dbReference>
<dbReference type="PANTHER" id="PTHR11070:SF2">
    <property type="entry name" value="ATP-DEPENDENT DNA HELICASE SRS2"/>
    <property type="match status" value="1"/>
</dbReference>
<evidence type="ECO:0000256" key="9">
    <source>
        <dbReference type="ARBA" id="ARBA00034808"/>
    </source>
</evidence>
<dbReference type="InterPro" id="IPR014016">
    <property type="entry name" value="UvrD-like_ATP-bd"/>
</dbReference>
<dbReference type="OrthoDB" id="9810135at2"/>
<evidence type="ECO:0000259" key="13">
    <source>
        <dbReference type="PROSITE" id="PS51198"/>
    </source>
</evidence>
<proteinExistence type="inferred from homology"/>
<evidence type="ECO:0000256" key="10">
    <source>
        <dbReference type="ARBA" id="ARBA00034923"/>
    </source>
</evidence>
<reference evidence="15 16" key="1">
    <citation type="journal article" date="2013" name="Environ. Microbiol.">
        <title>Genome analysis of Chitinivibrio alkaliphilus gen. nov., sp. nov., a novel extremely haloalkaliphilic anaerobic chitinolytic bacterium from the candidate phylum Termite Group 3.</title>
        <authorList>
            <person name="Sorokin D.Y."/>
            <person name="Gumerov V.M."/>
            <person name="Rakitin A.L."/>
            <person name="Beletsky A.V."/>
            <person name="Damste J.S."/>
            <person name="Muyzer G."/>
            <person name="Mardanov A.V."/>
            <person name="Ravin N.V."/>
        </authorList>
    </citation>
    <scope>NUCLEOTIDE SEQUENCE [LARGE SCALE GENOMIC DNA]</scope>
    <source>
        <strain evidence="15 16">ACht1</strain>
    </source>
</reference>
<dbReference type="GO" id="GO:0005524">
    <property type="term" value="F:ATP binding"/>
    <property type="evidence" value="ECO:0007669"/>
    <property type="project" value="UniProtKB-UniRule"/>
</dbReference>
<protein>
    <recommendedName>
        <fullName evidence="9">DNA 3'-5' helicase</fullName>
        <ecNumber evidence="9">5.6.2.4</ecNumber>
    </recommendedName>
    <alternativeName>
        <fullName evidence="10">DNA 3'-5' helicase II</fullName>
    </alternativeName>
</protein>